<dbReference type="KEGG" id="ips:CfP315_0454"/>
<gene>
    <name evidence="18" type="ORF">CfP315_0454</name>
</gene>
<evidence type="ECO:0000259" key="17">
    <source>
        <dbReference type="Pfam" id="PF02896"/>
    </source>
</evidence>
<evidence type="ECO:0000313" key="18">
    <source>
        <dbReference type="EMBL" id="BED91907.1"/>
    </source>
</evidence>
<reference evidence="18" key="1">
    <citation type="journal article" date="2023" name="ISME J.">
        <title>Emergence of putative energy parasites within Clostridia revealed by genome analysis of a novel endosymbiotic clade.</title>
        <authorList>
            <person name="Takahashi K."/>
            <person name="Kuwahara H."/>
            <person name="Horikawa Y."/>
            <person name="Izawa K."/>
            <person name="Kato D."/>
            <person name="Inagaki T."/>
            <person name="Yuki M."/>
            <person name="Ohkuma M."/>
            <person name="Hongoh Y."/>
        </authorList>
    </citation>
    <scope>NUCLEOTIDE SEQUENCE</scope>
    <source>
        <strain evidence="18">CfP3-15</strain>
    </source>
</reference>
<dbReference type="EMBL" id="AP027924">
    <property type="protein sequence ID" value="BED91907.1"/>
    <property type="molecule type" value="Genomic_DNA"/>
</dbReference>
<dbReference type="Pfam" id="PF01326">
    <property type="entry name" value="PPDK_N"/>
    <property type="match status" value="2"/>
</dbReference>
<keyword evidence="9" id="KW-0067">ATP-binding</keyword>
<accession>A0AA48I182</accession>
<dbReference type="NCBIfam" id="NF004531">
    <property type="entry name" value="PRK05878.1"/>
    <property type="match status" value="1"/>
</dbReference>
<evidence type="ECO:0000256" key="10">
    <source>
        <dbReference type="ARBA" id="ARBA00022842"/>
    </source>
</evidence>
<dbReference type="SUPFAM" id="SSF52009">
    <property type="entry name" value="Phosphohistidine domain"/>
    <property type="match status" value="1"/>
</dbReference>
<keyword evidence="7" id="KW-0547">Nucleotide-binding</keyword>
<evidence type="ECO:0000256" key="11">
    <source>
        <dbReference type="PIRNR" id="PIRNR000853"/>
    </source>
</evidence>
<feature type="binding site" evidence="13">
    <location>
        <position position="778"/>
    </location>
    <ligand>
        <name>substrate</name>
    </ligand>
</feature>
<dbReference type="InterPro" id="IPR040442">
    <property type="entry name" value="Pyrv_kinase-like_dom_sf"/>
</dbReference>
<comment type="similarity">
    <text evidence="2 11">Belongs to the PEP-utilizing enzyme family.</text>
</comment>
<dbReference type="InterPro" id="IPR036637">
    <property type="entry name" value="Phosphohistidine_dom_sf"/>
</dbReference>
<dbReference type="InterPro" id="IPR015813">
    <property type="entry name" value="Pyrv/PenolPyrv_kinase-like_dom"/>
</dbReference>
<evidence type="ECO:0000256" key="6">
    <source>
        <dbReference type="ARBA" id="ARBA00022723"/>
    </source>
</evidence>
<evidence type="ECO:0000256" key="12">
    <source>
        <dbReference type="PIRSR" id="PIRSR000853-1"/>
    </source>
</evidence>
<feature type="binding site" evidence="13">
    <location>
        <position position="776"/>
    </location>
    <ligand>
        <name>substrate</name>
    </ligand>
</feature>
<dbReference type="EC" id="2.7.9.1" evidence="3 11"/>
<feature type="active site" description="Proton donor" evidence="12">
    <location>
        <position position="841"/>
    </location>
</feature>
<dbReference type="Gene3D" id="3.20.20.60">
    <property type="entry name" value="Phosphoenolpyruvate-binding domains"/>
    <property type="match status" value="1"/>
</dbReference>
<dbReference type="Gene3D" id="1.10.189.10">
    <property type="entry name" value="Pyruvate Phosphate Dikinase, domain 2"/>
    <property type="match status" value="1"/>
</dbReference>
<evidence type="ECO:0000256" key="13">
    <source>
        <dbReference type="PIRSR" id="PIRSR000853-2"/>
    </source>
</evidence>
<feature type="domain" description="Pyruvate phosphate dikinase AMP/ATP-binding" evidence="16">
    <location>
        <begin position="31"/>
        <end position="300"/>
    </location>
</feature>
<evidence type="ECO:0000256" key="7">
    <source>
        <dbReference type="ARBA" id="ARBA00022741"/>
    </source>
</evidence>
<dbReference type="Pfam" id="PF02896">
    <property type="entry name" value="PEP-utilizers_C"/>
    <property type="match status" value="1"/>
</dbReference>
<dbReference type="GO" id="GO:0005524">
    <property type="term" value="F:ATP binding"/>
    <property type="evidence" value="ECO:0007669"/>
    <property type="project" value="UniProtKB-UniRule"/>
</dbReference>
<dbReference type="PROSITE" id="PS00742">
    <property type="entry name" value="PEP_ENZYMES_2"/>
    <property type="match status" value="1"/>
</dbReference>
<dbReference type="InterPro" id="IPR010121">
    <property type="entry name" value="Pyruvate_phosphate_dikinase"/>
</dbReference>
<dbReference type="PROSITE" id="PS00370">
    <property type="entry name" value="PEP_ENZYMES_PHOS_SITE"/>
    <property type="match status" value="1"/>
</dbReference>
<dbReference type="InterPro" id="IPR023151">
    <property type="entry name" value="PEP_util_CS"/>
</dbReference>
<evidence type="ECO:0000256" key="2">
    <source>
        <dbReference type="ARBA" id="ARBA00007837"/>
    </source>
</evidence>
<dbReference type="NCBIfam" id="TIGR01828">
    <property type="entry name" value="pyru_phos_dikin"/>
    <property type="match status" value="1"/>
</dbReference>
<dbReference type="InterPro" id="IPR002192">
    <property type="entry name" value="PPDK_AMP/ATP-bd"/>
</dbReference>
<dbReference type="SUPFAM" id="SSF56059">
    <property type="entry name" value="Glutathione synthetase ATP-binding domain-like"/>
    <property type="match status" value="1"/>
</dbReference>
<feature type="domain" description="PEP-utilising enzyme C-terminal" evidence="17">
    <location>
        <begin position="528"/>
        <end position="874"/>
    </location>
</feature>
<dbReference type="Gene3D" id="3.30.470.20">
    <property type="entry name" value="ATP-grasp fold, B domain"/>
    <property type="match status" value="1"/>
</dbReference>
<evidence type="ECO:0000259" key="16">
    <source>
        <dbReference type="Pfam" id="PF01326"/>
    </source>
</evidence>
<proteinExistence type="inferred from homology"/>
<evidence type="ECO:0000256" key="3">
    <source>
        <dbReference type="ARBA" id="ARBA00011994"/>
    </source>
</evidence>
<dbReference type="Pfam" id="PF00391">
    <property type="entry name" value="PEP-utilizers"/>
    <property type="match status" value="1"/>
</dbReference>
<evidence type="ECO:0000256" key="5">
    <source>
        <dbReference type="ARBA" id="ARBA00022679"/>
    </source>
</evidence>
<feature type="domain" description="PEP-utilising enzyme mobile" evidence="15">
    <location>
        <begin position="430"/>
        <end position="513"/>
    </location>
</feature>
<comment type="cofactor">
    <cofactor evidence="1 11 14">
        <name>Mg(2+)</name>
        <dbReference type="ChEBI" id="CHEBI:18420"/>
    </cofactor>
</comment>
<feature type="binding site" evidence="13">
    <location>
        <position position="777"/>
    </location>
    <ligand>
        <name>substrate</name>
    </ligand>
</feature>
<evidence type="ECO:0000259" key="15">
    <source>
        <dbReference type="Pfam" id="PF00391"/>
    </source>
</evidence>
<evidence type="ECO:0000256" key="1">
    <source>
        <dbReference type="ARBA" id="ARBA00001946"/>
    </source>
</evidence>
<feature type="active site" description="Tele-phosphohistidine intermediate" evidence="12">
    <location>
        <position position="463"/>
    </location>
</feature>
<protein>
    <recommendedName>
        <fullName evidence="4 11">Pyruvate, phosphate dikinase</fullName>
        <ecNumber evidence="3 11">2.7.9.1</ecNumber>
    </recommendedName>
</protein>
<feature type="binding site" evidence="13">
    <location>
        <position position="779"/>
    </location>
    <ligand>
        <name>substrate</name>
    </ligand>
</feature>
<keyword evidence="10 14" id="KW-0460">Magnesium</keyword>
<feature type="binding site" evidence="14">
    <location>
        <position position="779"/>
    </location>
    <ligand>
        <name>Mg(2+)</name>
        <dbReference type="ChEBI" id="CHEBI:18420"/>
    </ligand>
</feature>
<evidence type="ECO:0000256" key="8">
    <source>
        <dbReference type="ARBA" id="ARBA00022777"/>
    </source>
</evidence>
<dbReference type="Proteomes" id="UP001337580">
    <property type="component" value="Chromosome"/>
</dbReference>
<dbReference type="InterPro" id="IPR000121">
    <property type="entry name" value="PEP_util_C"/>
</dbReference>
<dbReference type="InterPro" id="IPR013815">
    <property type="entry name" value="ATP_grasp_subdomain_1"/>
</dbReference>
<dbReference type="Gene3D" id="3.50.30.10">
    <property type="entry name" value="Phosphohistidine domain"/>
    <property type="match status" value="1"/>
</dbReference>
<feature type="domain" description="Pyruvate phosphate dikinase AMP/ATP-binding" evidence="16">
    <location>
        <begin position="311"/>
        <end position="357"/>
    </location>
</feature>
<dbReference type="InterPro" id="IPR008279">
    <property type="entry name" value="PEP-util_enz_mobile_dom"/>
</dbReference>
<dbReference type="Gene3D" id="3.30.1490.20">
    <property type="entry name" value="ATP-grasp fold, A domain"/>
    <property type="match status" value="1"/>
</dbReference>
<evidence type="ECO:0000256" key="4">
    <source>
        <dbReference type="ARBA" id="ARBA00020138"/>
    </source>
</evidence>
<dbReference type="GO" id="GO:0046872">
    <property type="term" value="F:metal ion binding"/>
    <property type="evidence" value="ECO:0007669"/>
    <property type="project" value="UniProtKB-UniRule"/>
</dbReference>
<evidence type="ECO:0000256" key="9">
    <source>
        <dbReference type="ARBA" id="ARBA00022840"/>
    </source>
</evidence>
<dbReference type="PIRSF" id="PIRSF000853">
    <property type="entry name" value="PPDK"/>
    <property type="match status" value="1"/>
</dbReference>
<keyword evidence="18" id="KW-0670">Pyruvate</keyword>
<sequence length="885" mass="99571">MGLFVFSFSEVAKMLKNVPAGDLVRKDELKSLFGGKGYNLAKIFSAKLPVPPGFIVSVKAFEDYHKSKNLSNELMDEIKKYIRELEIDTNRVFNVRNDLYDDEKERRIPLLVSVRSGSKISMPGMLDTILNLGMNDNSANRMYEITNNKKFVMGVYLRFIQMFADVVKKVPKSEFDNCKINSDDFLQEAKKYKDIYKKFVSEDFPDDPYLQIKLAIGAVFASWNSSKAVFYRKMNSISSSLGTAVNIQMMVFGNYGQNSGTGVVFSRNPIHGDKELFGEYLPNAQGEDVVAGHSTPHMISYLNDSCRKIYEELEKYSEILEAEFKDMQDIEFTIENGKLYILQTRSGKRSSQAAIKICVDLIKENKISVREAISRIELSQIEMSIYSSFSPQEVSELTPIANGLSASPGVASGVVVFNTSDAKKEFSAGKNVILVRKETSPEDIEGIQFSSGILTSCGGVTSHAAVIARGMGKCCIVGCSDIEVEEDHFNFKTPDGIRKVKSGDSISLDCCTGNIYLSELKTYFAEPSEEFKTFMSYVDSFSTVKVYANADNKKDLKKSLDFGASGVGLCRTEHMFFGEERIEVMREMILAKGNKKSEAIKKLLSFQKQDFLEMFLEAKGMPVTIRFLDPPLHEFLPKTKEAKLSVMNNLEMKPEEFDVLIESFSEFNPMMGHRGSRLLISYPEIIKMQTEAVITAALEAKERCKDIDIVPEIMIPFINHEKEIEFIVGIIRECADSIILNSEINLDYKIGTMIELPRAALVADKLATYVDFFSFGTNDLTQTTYGISRDDFSKVLKDYRKNNIYKFDPFCRIDEDGVGALIKMAIRIGKKGNKNLKIGVCGEHGGEHHSIRFFESIGVDYVSCSPYRVLSARFSSALARIERKN</sequence>
<dbReference type="InterPro" id="IPR018274">
    <property type="entry name" value="PEP_util_AS"/>
</dbReference>
<name>A0AA48I182_9FIRM</name>
<feature type="binding site" evidence="13">
    <location>
        <position position="571"/>
    </location>
    <ligand>
        <name>substrate</name>
    </ligand>
</feature>
<dbReference type="PANTHER" id="PTHR22931">
    <property type="entry name" value="PHOSPHOENOLPYRUVATE DIKINASE-RELATED"/>
    <property type="match status" value="1"/>
</dbReference>
<feature type="binding site" evidence="13">
    <location>
        <position position="755"/>
    </location>
    <ligand>
        <name>substrate</name>
    </ligand>
</feature>
<dbReference type="Gene3D" id="1.20.80.30">
    <property type="match status" value="1"/>
</dbReference>
<feature type="binding site" evidence="14">
    <location>
        <position position="755"/>
    </location>
    <ligand>
        <name>Mg(2+)</name>
        <dbReference type="ChEBI" id="CHEBI:18420"/>
    </ligand>
</feature>
<feature type="binding site" evidence="13">
    <location>
        <position position="626"/>
    </location>
    <ligand>
        <name>substrate</name>
    </ligand>
</feature>
<dbReference type="AlphaFoldDB" id="A0AA48I182"/>
<organism evidence="18">
    <name type="scientific">Candidatus Improbicoccus pseudotrichonymphae</name>
    <dbReference type="NCBI Taxonomy" id="3033792"/>
    <lineage>
        <taxon>Bacteria</taxon>
        <taxon>Bacillati</taxon>
        <taxon>Bacillota</taxon>
        <taxon>Clostridia</taxon>
        <taxon>Candidatus Improbicoccus</taxon>
    </lineage>
</organism>
<evidence type="ECO:0000256" key="14">
    <source>
        <dbReference type="PIRSR" id="PIRSR000853-3"/>
    </source>
</evidence>
<dbReference type="PANTHER" id="PTHR22931:SF9">
    <property type="entry name" value="PYRUVATE, PHOSPHATE DIKINASE 1, CHLOROPLASTIC"/>
    <property type="match status" value="1"/>
</dbReference>
<comment type="catalytic activity">
    <reaction evidence="11">
        <text>pyruvate + phosphate + ATP = phosphoenolpyruvate + AMP + diphosphate + H(+)</text>
        <dbReference type="Rhea" id="RHEA:10756"/>
        <dbReference type="ChEBI" id="CHEBI:15361"/>
        <dbReference type="ChEBI" id="CHEBI:15378"/>
        <dbReference type="ChEBI" id="CHEBI:30616"/>
        <dbReference type="ChEBI" id="CHEBI:33019"/>
        <dbReference type="ChEBI" id="CHEBI:43474"/>
        <dbReference type="ChEBI" id="CHEBI:58702"/>
        <dbReference type="ChEBI" id="CHEBI:456215"/>
        <dbReference type="EC" id="2.7.9.1"/>
    </reaction>
</comment>
<keyword evidence="5" id="KW-0808">Transferase</keyword>
<dbReference type="GO" id="GO:0050242">
    <property type="term" value="F:pyruvate, phosphate dikinase activity"/>
    <property type="evidence" value="ECO:0007669"/>
    <property type="project" value="UniProtKB-UniRule"/>
</dbReference>
<dbReference type="GO" id="GO:0016301">
    <property type="term" value="F:kinase activity"/>
    <property type="evidence" value="ECO:0007669"/>
    <property type="project" value="UniProtKB-UniRule"/>
</dbReference>
<keyword evidence="8" id="KW-0418">Kinase</keyword>
<dbReference type="SUPFAM" id="SSF51621">
    <property type="entry name" value="Phosphoenolpyruvate/pyruvate domain"/>
    <property type="match status" value="1"/>
</dbReference>
<keyword evidence="6 14" id="KW-0479">Metal-binding</keyword>